<comment type="similarity">
    <text evidence="2">Belongs to the PIGH family.</text>
</comment>
<evidence type="ECO:0000256" key="2">
    <source>
        <dbReference type="ARBA" id="ARBA00009610"/>
    </source>
</evidence>
<dbReference type="UniPathway" id="UPA00196"/>
<proteinExistence type="inferred from homology"/>
<dbReference type="InterPro" id="IPR044215">
    <property type="entry name" value="PIG-H"/>
</dbReference>
<dbReference type="eggNOG" id="ENOG502S6Z2">
    <property type="taxonomic scope" value="Eukaryota"/>
</dbReference>
<organism evidence="4 5">
    <name type="scientific">Kluyveromyces lactis (strain ATCC 8585 / CBS 2359 / DSM 70799 / NBRC 1267 / NRRL Y-1140 / WM37)</name>
    <name type="common">Yeast</name>
    <name type="synonym">Candida sphaerica</name>
    <dbReference type="NCBI Taxonomy" id="284590"/>
    <lineage>
        <taxon>Eukaryota</taxon>
        <taxon>Fungi</taxon>
        <taxon>Dikarya</taxon>
        <taxon>Ascomycota</taxon>
        <taxon>Saccharomycotina</taxon>
        <taxon>Saccharomycetes</taxon>
        <taxon>Saccharomycetales</taxon>
        <taxon>Saccharomycetaceae</taxon>
        <taxon>Kluyveromyces</taxon>
    </lineage>
</organism>
<evidence type="ECO:0000313" key="5">
    <source>
        <dbReference type="Proteomes" id="UP000000598"/>
    </source>
</evidence>
<feature type="domain" description="Phosphatidylinositol N-acetylglucosaminyltransferase subunit H conserved" evidence="3">
    <location>
        <begin position="73"/>
        <end position="146"/>
    </location>
</feature>
<dbReference type="EMBL" id="CR382125">
    <property type="protein sequence ID" value="CAG99419.1"/>
    <property type="molecule type" value="Genomic_DNA"/>
</dbReference>
<dbReference type="InParanoid" id="Q6CP07"/>
<dbReference type="AlphaFoldDB" id="Q6CP07"/>
<dbReference type="InterPro" id="IPR019328">
    <property type="entry name" value="PIGH-H_dom"/>
</dbReference>
<dbReference type="GO" id="GO:0006506">
    <property type="term" value="P:GPI anchor biosynthetic process"/>
    <property type="evidence" value="ECO:0007669"/>
    <property type="project" value="UniProtKB-UniPathway"/>
</dbReference>
<gene>
    <name evidence="4" type="ORF">KLLA0_E08493g</name>
</gene>
<keyword evidence="5" id="KW-1185">Reference proteome</keyword>
<comment type="pathway">
    <text evidence="1">Glycolipid biosynthesis; glycosylphosphatidylinositol-anchor biosynthesis.</text>
</comment>
<dbReference type="HOGENOM" id="CLU_106408_0_0_1"/>
<evidence type="ECO:0000259" key="3">
    <source>
        <dbReference type="Pfam" id="PF10181"/>
    </source>
</evidence>
<dbReference type="PaxDb" id="284590-Q6CP07"/>
<dbReference type="KEGG" id="kla:KLLA0_E08493g"/>
<accession>Q6CP07</accession>
<evidence type="ECO:0000313" key="4">
    <source>
        <dbReference type="EMBL" id="CAG99419.1"/>
    </source>
</evidence>
<sequence>MTVTTIEHNNNVAIKFVSTNRSVSRIISRQQSIIFLYVILSIIRLSYADTWPALKYVNPICLLLFIRVPIIDSVQSIANQGIQISCSGGLLLFPRDWNYALFTSIKFIPQDEIEDIFINEAFRGLQVIYYLAVLVKNQKKLQVLFEVCHVI</sequence>
<reference evidence="4 5" key="1">
    <citation type="journal article" date="2004" name="Nature">
        <title>Genome evolution in yeasts.</title>
        <authorList>
            <consortium name="Genolevures"/>
            <person name="Dujon B."/>
            <person name="Sherman D."/>
            <person name="Fischer G."/>
            <person name="Durrens P."/>
            <person name="Casaregola S."/>
            <person name="Lafontaine I."/>
            <person name="de Montigny J."/>
            <person name="Marck C."/>
            <person name="Neuveglise C."/>
            <person name="Talla E."/>
            <person name="Goffard N."/>
            <person name="Frangeul L."/>
            <person name="Aigle M."/>
            <person name="Anthouard V."/>
            <person name="Babour A."/>
            <person name="Barbe V."/>
            <person name="Barnay S."/>
            <person name="Blanchin S."/>
            <person name="Beckerich J.M."/>
            <person name="Beyne E."/>
            <person name="Bleykasten C."/>
            <person name="Boisrame A."/>
            <person name="Boyer J."/>
            <person name="Cattolico L."/>
            <person name="Confanioleri F."/>
            <person name="de Daruvar A."/>
            <person name="Despons L."/>
            <person name="Fabre E."/>
            <person name="Fairhead C."/>
            <person name="Ferry-Dumazet H."/>
            <person name="Groppi A."/>
            <person name="Hantraye F."/>
            <person name="Hennequin C."/>
            <person name="Jauniaux N."/>
            <person name="Joyet P."/>
            <person name="Kachouri R."/>
            <person name="Kerrest A."/>
            <person name="Koszul R."/>
            <person name="Lemaire M."/>
            <person name="Lesur I."/>
            <person name="Ma L."/>
            <person name="Muller H."/>
            <person name="Nicaud J.M."/>
            <person name="Nikolski M."/>
            <person name="Oztas S."/>
            <person name="Ozier-Kalogeropoulos O."/>
            <person name="Pellenz S."/>
            <person name="Potier S."/>
            <person name="Richard G.F."/>
            <person name="Straub M.L."/>
            <person name="Suleau A."/>
            <person name="Swennene D."/>
            <person name="Tekaia F."/>
            <person name="Wesolowski-Louvel M."/>
            <person name="Westhof E."/>
            <person name="Wirth B."/>
            <person name="Zeniou-Meyer M."/>
            <person name="Zivanovic I."/>
            <person name="Bolotin-Fukuhara M."/>
            <person name="Thierry A."/>
            <person name="Bouchier C."/>
            <person name="Caudron B."/>
            <person name="Scarpelli C."/>
            <person name="Gaillardin C."/>
            <person name="Weissenbach J."/>
            <person name="Wincker P."/>
            <person name="Souciet J.L."/>
        </authorList>
    </citation>
    <scope>NUCLEOTIDE SEQUENCE [LARGE SCALE GENOMIC DNA]</scope>
    <source>
        <strain evidence="5">ATCC 8585 / CBS 2359 / DSM 70799 / NBRC 1267 / NRRL Y-1140 / WM37</strain>
    </source>
</reference>
<dbReference type="PANTHER" id="PTHR15231:SF1">
    <property type="entry name" value="PHOSPHATIDYLINOSITOL N-ACETYLGLUCOSAMINYLTRANSFERASE SUBUNIT H"/>
    <property type="match status" value="1"/>
</dbReference>
<protein>
    <submittedName>
        <fullName evidence="4">KLLA0E08493p</fullName>
    </submittedName>
</protein>
<evidence type="ECO:0000256" key="1">
    <source>
        <dbReference type="ARBA" id="ARBA00004687"/>
    </source>
</evidence>
<name>Q6CP07_KLULA</name>
<dbReference type="GO" id="GO:0000506">
    <property type="term" value="C:glycosylphosphatidylinositol-N-acetylglucosaminyltransferase (GPI-GnT) complex"/>
    <property type="evidence" value="ECO:0007669"/>
    <property type="project" value="InterPro"/>
</dbReference>
<dbReference type="PANTHER" id="PTHR15231">
    <property type="entry name" value="PHOSPHATIDYLINOSITOL N-ACETYLGLUCOSAMINYLTRANSFERASE SUBUNIT H"/>
    <property type="match status" value="1"/>
</dbReference>
<dbReference type="Pfam" id="PF10181">
    <property type="entry name" value="PIG-H"/>
    <property type="match status" value="1"/>
</dbReference>
<dbReference type="STRING" id="284590.Q6CP07"/>
<dbReference type="Proteomes" id="UP000000598">
    <property type="component" value="Chromosome E"/>
</dbReference>